<reference evidence="2 3" key="1">
    <citation type="submission" date="2018-03" db="EMBL/GenBank/DDBJ databases">
        <title>Genomic Encyclopedia of Archaeal and Bacterial Type Strains, Phase II (KMG-II): from individual species to whole genera.</title>
        <authorList>
            <person name="Goeker M."/>
        </authorList>
    </citation>
    <scope>NUCLEOTIDE SEQUENCE [LARGE SCALE GENOMIC DNA]</scope>
    <source>
        <strain evidence="2 3">DSM 44889</strain>
    </source>
</reference>
<protein>
    <submittedName>
        <fullName evidence="2">Uncharacterized protein</fullName>
    </submittedName>
</protein>
<name>A0A316A4F5_9ACTN</name>
<dbReference type="Proteomes" id="UP000245469">
    <property type="component" value="Unassembled WGS sequence"/>
</dbReference>
<proteinExistence type="predicted"/>
<keyword evidence="1" id="KW-1133">Transmembrane helix</keyword>
<evidence type="ECO:0000256" key="1">
    <source>
        <dbReference type="SAM" id="Phobius"/>
    </source>
</evidence>
<evidence type="ECO:0000313" key="2">
    <source>
        <dbReference type="EMBL" id="PWJ52555.1"/>
    </source>
</evidence>
<dbReference type="EMBL" id="QGDQ01000019">
    <property type="protein sequence ID" value="PWJ52555.1"/>
    <property type="molecule type" value="Genomic_DNA"/>
</dbReference>
<accession>A0A316A4F5</accession>
<organism evidence="2 3">
    <name type="scientific">Quadrisphaera granulorum</name>
    <dbReference type="NCBI Taxonomy" id="317664"/>
    <lineage>
        <taxon>Bacteria</taxon>
        <taxon>Bacillati</taxon>
        <taxon>Actinomycetota</taxon>
        <taxon>Actinomycetes</taxon>
        <taxon>Kineosporiales</taxon>
        <taxon>Kineosporiaceae</taxon>
        <taxon>Quadrisphaera</taxon>
    </lineage>
</organism>
<comment type="caution">
    <text evidence="2">The sequence shown here is derived from an EMBL/GenBank/DDBJ whole genome shotgun (WGS) entry which is preliminary data.</text>
</comment>
<dbReference type="OrthoDB" id="9914060at2"/>
<evidence type="ECO:0000313" key="3">
    <source>
        <dbReference type="Proteomes" id="UP000245469"/>
    </source>
</evidence>
<sequence length="166" mass="16324">MAHRRGLLHAALILLAGALVAGILTMHVPLMSVLGAHGSMHAASASGHSGSSTAEHGSMARSAPAAVASSMLVGSADGTTLERASEQLCHPDGAGHSAPTSAHAVACDLSAPPANAATALGAAALVAVVVMALVMLPSGASAGGWLLRRGPPRGQLLRLSLCVIRV</sequence>
<keyword evidence="1" id="KW-0472">Membrane</keyword>
<feature type="transmembrane region" description="Helical" evidence="1">
    <location>
        <begin position="119"/>
        <end position="147"/>
    </location>
</feature>
<dbReference type="RefSeq" id="WP_109775259.1">
    <property type="nucleotide sequence ID" value="NZ_QGDQ01000019.1"/>
</dbReference>
<keyword evidence="3" id="KW-1185">Reference proteome</keyword>
<dbReference type="AlphaFoldDB" id="A0A316A4F5"/>
<keyword evidence="1" id="KW-0812">Transmembrane</keyword>
<gene>
    <name evidence="2" type="ORF">BXY45_11947</name>
</gene>